<dbReference type="PANTHER" id="PTHR38116">
    <property type="entry name" value="CHROMOSOME 7, WHOLE GENOME SHOTGUN SEQUENCE"/>
    <property type="match status" value="1"/>
</dbReference>
<proteinExistence type="predicted"/>
<organism evidence="2 3">
    <name type="scientific">Paraphoma chrysanthemicola</name>
    <dbReference type="NCBI Taxonomy" id="798071"/>
    <lineage>
        <taxon>Eukaryota</taxon>
        <taxon>Fungi</taxon>
        <taxon>Dikarya</taxon>
        <taxon>Ascomycota</taxon>
        <taxon>Pezizomycotina</taxon>
        <taxon>Dothideomycetes</taxon>
        <taxon>Pleosporomycetidae</taxon>
        <taxon>Pleosporales</taxon>
        <taxon>Pleosporineae</taxon>
        <taxon>Phaeosphaeriaceae</taxon>
        <taxon>Paraphoma</taxon>
    </lineage>
</organism>
<gene>
    <name evidence="2" type="ORF">FB567DRAFT_329477</name>
</gene>
<name>A0A8K0R6Q4_9PLEO</name>
<dbReference type="OrthoDB" id="2245989at2759"/>
<comment type="caution">
    <text evidence="2">The sequence shown here is derived from an EMBL/GenBank/DDBJ whole genome shotgun (WGS) entry which is preliminary data.</text>
</comment>
<feature type="region of interest" description="Disordered" evidence="1">
    <location>
        <begin position="1"/>
        <end position="40"/>
    </location>
</feature>
<evidence type="ECO:0000313" key="3">
    <source>
        <dbReference type="Proteomes" id="UP000813461"/>
    </source>
</evidence>
<sequence>MRAREKVVRSSGKKKESETSSDSSSSQNSPTPSTVTVSPGCMAAEPRVQELMRQFAEHAYKSYMQGTPALSHLSLLVRYNVSSALRRNADILGVSSEYVKWDGLSPFPQNRDSLAALSSDKSAEWPKNLHPTQMQRSIEHHPWVDVFPWPRLRDNMVQAFEHPDICDEDDMCRDVCEYDEHGSEPILVVWGDAWDPRSWEITPGFLKKWGWLLSGCDDFLEATNNWRARREEKPITRRQLFDAIQSSMPERLQTPGS</sequence>
<dbReference type="AlphaFoldDB" id="A0A8K0R6Q4"/>
<protein>
    <submittedName>
        <fullName evidence="2">Uncharacterized protein</fullName>
    </submittedName>
</protein>
<evidence type="ECO:0000313" key="2">
    <source>
        <dbReference type="EMBL" id="KAH7087982.1"/>
    </source>
</evidence>
<accession>A0A8K0R6Q4</accession>
<evidence type="ECO:0000256" key="1">
    <source>
        <dbReference type="SAM" id="MobiDB-lite"/>
    </source>
</evidence>
<feature type="compositionally biased region" description="Low complexity" evidence="1">
    <location>
        <begin position="20"/>
        <end position="39"/>
    </location>
</feature>
<feature type="compositionally biased region" description="Basic and acidic residues" evidence="1">
    <location>
        <begin position="1"/>
        <end position="18"/>
    </location>
</feature>
<dbReference type="Proteomes" id="UP000813461">
    <property type="component" value="Unassembled WGS sequence"/>
</dbReference>
<reference evidence="2" key="1">
    <citation type="journal article" date="2021" name="Nat. Commun.">
        <title>Genetic determinants of endophytism in the Arabidopsis root mycobiome.</title>
        <authorList>
            <person name="Mesny F."/>
            <person name="Miyauchi S."/>
            <person name="Thiergart T."/>
            <person name="Pickel B."/>
            <person name="Atanasova L."/>
            <person name="Karlsson M."/>
            <person name="Huettel B."/>
            <person name="Barry K.W."/>
            <person name="Haridas S."/>
            <person name="Chen C."/>
            <person name="Bauer D."/>
            <person name="Andreopoulos W."/>
            <person name="Pangilinan J."/>
            <person name="LaButti K."/>
            <person name="Riley R."/>
            <person name="Lipzen A."/>
            <person name="Clum A."/>
            <person name="Drula E."/>
            <person name="Henrissat B."/>
            <person name="Kohler A."/>
            <person name="Grigoriev I.V."/>
            <person name="Martin F.M."/>
            <person name="Hacquard S."/>
        </authorList>
    </citation>
    <scope>NUCLEOTIDE SEQUENCE</scope>
    <source>
        <strain evidence="2">MPI-SDFR-AT-0120</strain>
    </source>
</reference>
<dbReference type="Pfam" id="PF11905">
    <property type="entry name" value="DUF3425"/>
    <property type="match status" value="1"/>
</dbReference>
<dbReference type="EMBL" id="JAGMVJ010000008">
    <property type="protein sequence ID" value="KAH7087982.1"/>
    <property type="molecule type" value="Genomic_DNA"/>
</dbReference>
<dbReference type="PANTHER" id="PTHR38116:SF1">
    <property type="entry name" value="BZIP DOMAIN-CONTAINING PROTEIN"/>
    <property type="match status" value="1"/>
</dbReference>
<keyword evidence="3" id="KW-1185">Reference proteome</keyword>
<dbReference type="InterPro" id="IPR021833">
    <property type="entry name" value="DUF3425"/>
</dbReference>